<dbReference type="AlphaFoldDB" id="A0A4Y7RUP3"/>
<comment type="caution">
    <text evidence="2">The sequence shown here is derived from an EMBL/GenBank/DDBJ whole genome shotgun (WGS) entry which is preliminary data.</text>
</comment>
<feature type="compositionally biased region" description="Acidic residues" evidence="1">
    <location>
        <begin position="44"/>
        <end position="57"/>
    </location>
</feature>
<evidence type="ECO:0000256" key="1">
    <source>
        <dbReference type="SAM" id="MobiDB-lite"/>
    </source>
</evidence>
<feature type="compositionally biased region" description="Basic and acidic residues" evidence="1">
    <location>
        <begin position="58"/>
        <end position="71"/>
    </location>
</feature>
<dbReference type="RefSeq" id="WP_134212565.1">
    <property type="nucleotide sequence ID" value="NZ_QFFZ01000005.1"/>
</dbReference>
<protein>
    <submittedName>
        <fullName evidence="2">Uncharacterized protein</fullName>
    </submittedName>
</protein>
<dbReference type="EMBL" id="QFFZ01000005">
    <property type="protein sequence ID" value="TEB12708.1"/>
    <property type="molecule type" value="Genomic_DNA"/>
</dbReference>
<gene>
    <name evidence="2" type="ORF">Pmgp_00679</name>
</gene>
<evidence type="ECO:0000313" key="3">
    <source>
        <dbReference type="Proteomes" id="UP000297597"/>
    </source>
</evidence>
<name>A0A4Y7RUP3_9FIRM</name>
<reference evidence="2 3" key="1">
    <citation type="journal article" date="2018" name="Environ. Microbiol.">
        <title>Novel energy conservation strategies and behaviour of Pelotomaculum schinkii driving syntrophic propionate catabolism.</title>
        <authorList>
            <person name="Hidalgo-Ahumada C.A.P."/>
            <person name="Nobu M.K."/>
            <person name="Narihiro T."/>
            <person name="Tamaki H."/>
            <person name="Liu W.T."/>
            <person name="Kamagata Y."/>
            <person name="Stams A.J.M."/>
            <person name="Imachi H."/>
            <person name="Sousa D.Z."/>
        </authorList>
    </citation>
    <scope>NUCLEOTIDE SEQUENCE [LARGE SCALE GENOMIC DNA]</scope>
    <source>
        <strain evidence="2 3">MGP</strain>
    </source>
</reference>
<keyword evidence="3" id="KW-1185">Reference proteome</keyword>
<dbReference type="Proteomes" id="UP000297597">
    <property type="component" value="Unassembled WGS sequence"/>
</dbReference>
<accession>A0A4Y7RUP3</accession>
<organism evidence="2 3">
    <name type="scientific">Pelotomaculum propionicicum</name>
    <dbReference type="NCBI Taxonomy" id="258475"/>
    <lineage>
        <taxon>Bacteria</taxon>
        <taxon>Bacillati</taxon>
        <taxon>Bacillota</taxon>
        <taxon>Clostridia</taxon>
        <taxon>Eubacteriales</taxon>
        <taxon>Desulfotomaculaceae</taxon>
        <taxon>Pelotomaculum</taxon>
    </lineage>
</organism>
<sequence length="71" mass="8256">MEGAKFCPVAKADCRKEQCAWWDKYLSECAVLSIMFALWADVDEDEDEEDEAEESGEEGTKEFRVKIKRME</sequence>
<feature type="region of interest" description="Disordered" evidence="1">
    <location>
        <begin position="44"/>
        <end position="71"/>
    </location>
</feature>
<proteinExistence type="predicted"/>
<evidence type="ECO:0000313" key="2">
    <source>
        <dbReference type="EMBL" id="TEB12708.1"/>
    </source>
</evidence>